<dbReference type="AlphaFoldDB" id="A0A6J5DR34"/>
<accession>A0A6J5DR34</accession>
<reference evidence="2 3" key="1">
    <citation type="submission" date="2020-04" db="EMBL/GenBank/DDBJ databases">
        <authorList>
            <person name="De Canck E."/>
        </authorList>
    </citation>
    <scope>NUCLEOTIDE SEQUENCE [LARGE SCALE GENOMIC DNA]</scope>
    <source>
        <strain evidence="2 3">LMG 29739</strain>
    </source>
</reference>
<dbReference type="Proteomes" id="UP000494329">
    <property type="component" value="Unassembled WGS sequence"/>
</dbReference>
<keyword evidence="3" id="KW-1185">Reference proteome</keyword>
<evidence type="ECO:0000313" key="2">
    <source>
        <dbReference type="EMBL" id="CAB3755741.1"/>
    </source>
</evidence>
<name>A0A6J5DR34_9BURK</name>
<sequence length="531" mass="55633">MTSISAFNPANTIASLLDPTATNTLTTKPGNSSEASPLSPSTLVTLGAMTPVQSIYSMLDGSASPVWETSSNNAISSLMGINFSALSGAQQFEGLGAALLNQIGSFGNSFSQSVMLAGANASPTAIANAQSQLHSSAANEITLDVTTKSGAKVEVTLDSDTNGLAVRVDVTNGTLSATDKTALARLSNGFQSAIDGLTEEPPTINLGGLMQFDSSDISSIDFQASVQGATGTQTVDLHADTQKRSLSASGPDGTIKLNIDMSNLMIIGSAQQQAAAIQSYLQQFDNEQSRGHGNVALMSMFDSAFSELNSNYPVGPTSADFNASSALPDTAQSMLTGLADFTASVAQTPVSSNSLKPKETDTFDYEVSQSTETESDRANLSIDQHQSSHLSASFHTALQGMQLALGDTPQSQNYNYYQIDDFASSNAQVAFRKGELVKATLDHSAAQSTYKQQYVQGLLMQNIELPPETQSFSKNMLYLLDQLPTSAQPATGTPPASSASADQAEAISQQVNRFVGLQVNPSDVLFAGKQD</sequence>
<feature type="region of interest" description="Disordered" evidence="1">
    <location>
        <begin position="21"/>
        <end position="40"/>
    </location>
</feature>
<dbReference type="EMBL" id="CADIKF010000014">
    <property type="protein sequence ID" value="CAB3755741.1"/>
    <property type="molecule type" value="Genomic_DNA"/>
</dbReference>
<evidence type="ECO:0000313" key="3">
    <source>
        <dbReference type="Proteomes" id="UP000494329"/>
    </source>
</evidence>
<gene>
    <name evidence="2" type="ORF">LMG29739_02276</name>
</gene>
<dbReference type="RefSeq" id="WP_175110996.1">
    <property type="nucleotide sequence ID" value="NZ_CADIKF010000014.1"/>
</dbReference>
<evidence type="ECO:0000256" key="1">
    <source>
        <dbReference type="SAM" id="MobiDB-lite"/>
    </source>
</evidence>
<evidence type="ECO:0008006" key="4">
    <source>
        <dbReference type="Google" id="ProtNLM"/>
    </source>
</evidence>
<proteinExistence type="predicted"/>
<organism evidence="2 3">
    <name type="scientific">Paraburkholderia solisilvae</name>
    <dbReference type="NCBI Taxonomy" id="624376"/>
    <lineage>
        <taxon>Bacteria</taxon>
        <taxon>Pseudomonadati</taxon>
        <taxon>Pseudomonadota</taxon>
        <taxon>Betaproteobacteria</taxon>
        <taxon>Burkholderiales</taxon>
        <taxon>Burkholderiaceae</taxon>
        <taxon>Paraburkholderia</taxon>
    </lineage>
</organism>
<protein>
    <recommendedName>
        <fullName evidence="4">Lactate dehydrogenase</fullName>
    </recommendedName>
</protein>